<keyword evidence="11" id="KW-1185">Reference proteome</keyword>
<dbReference type="FunFam" id="3.30.200.20:FF:000353">
    <property type="entry name" value="Sterile20-like kinase, isoform B"/>
    <property type="match status" value="1"/>
</dbReference>
<dbReference type="Pfam" id="PF12474">
    <property type="entry name" value="PKK"/>
    <property type="match status" value="2"/>
</dbReference>
<dbReference type="SUPFAM" id="SSF56112">
    <property type="entry name" value="Protein kinase-like (PK-like)"/>
    <property type="match status" value="1"/>
</dbReference>
<keyword evidence="6 7" id="KW-0067">ATP-binding</keyword>
<evidence type="ECO:0000256" key="4">
    <source>
        <dbReference type="ARBA" id="ARBA00022741"/>
    </source>
</evidence>
<feature type="region of interest" description="Disordered" evidence="9">
    <location>
        <begin position="590"/>
        <end position="609"/>
    </location>
</feature>
<keyword evidence="1" id="KW-0723">Serine/threonine-protein kinase</keyword>
<dbReference type="Proteomes" id="UP000694846">
    <property type="component" value="Unplaced"/>
</dbReference>
<dbReference type="CTD" id="37893"/>
<keyword evidence="3" id="KW-0808">Transferase</keyword>
<sequence length="1348" mass="155084">MSFLSGLKKVLHLGNNEAKKKKVFNNIHMDCDVDDFWETIGELGDGAFGKVYKAQHRETGQLAAAKMCILEGEDDLADFMIEIDILAECKHSNIVELYEAFFVNSKLWMLIEYCDGGALDSIMVELDRALIEEQIAYVCKYMCEGLAFLHKSKVIHRDLKAGNILLTTDAGVKIADFGVSAKNKQTLQKHDTFIGTPYWMAPEVVLCETFRDNPYDFKVDIWSLGITLIELAQMEPPNHEMSPMRVLLKIQKSDPPKLEQPSKWSKNFNDFVAQALIKDPAQRPTADDLLRHPFVNGNIDPKPIRDLLLEYKAEVVEEEVVDEEPEESPHSTQLPPLDLDAVEDDTVSLKSESETKADVAEVKPEIPKKREMDEESSDSKKIKTEEIITNVSESEPVISSKEMSSKKNVVKKHSEHKGPAPPPPSSVKSVSNEEPQNSLLALKIQDSDQEQESLVVEHKELVELKSKDNDFSELNDSINNNSEGNKPFDIANENNSVSIQSSQLRKHDILNPRPISVATSINGSIVHSTEDSQVRTRRRSSSASNRNQRRPSPPSLDKVLQMNQTIEKNKGKMPTAVLNELAGRLLNNQDETDQSEDKNNISQNDNLINGGTLVRVGSSTAIDSKVTVVTTTHPPVLQTHPPGLHTQVIIVADTDTKSQIEKNNEVVVINSSHTDEEELDASHVSVITVGEEPSIKELDSWKNKEEIEVPKPICVPVNTALESNKLKMNGGAVKPNDPTEVYIVVNNSTNVHKLSKSTHDGIAVNNKNHVSPTRSTSHSHSDSGSAYSSGGQRTPPSAASTRTFDRSDAESVSTTISHDSRSSNKENNLPPREYEDEIVIRKKPEYSREMKRTSRNISKEELEIRNMKKKTRKRTRKFEVDGVVVTTTTSKVIYGDEDSSHGYNDQIFRKQELRELKMLQKQEQKQFQDLSFKATISKEQQDKKFEQERMTLIKQYEADLDAMIKQQRQNVERAETQQEADLRMTSKKIRLEQERELKEFREGLKQELRLLKQEIDLKPKERRKNLFKDKKEKLETEHEEREKLFLEKLNENHESSLSRLSDAHQEKIALMERQYLQQKQQLMRAREAALWEMEERQIHEKQQLAKRQLKDGFFLQRHQMLIRHEKELEQMKRMNIRKDEEMQKRQQVEKRSLPKRIRSEMKAREMMFRESVRISMATNPNPDPEYERNRLKKFQENEKKRYRNETLAFEMKQQRQLEELRILNDTTIRELEQLQNEKRKMLMEHETTKLKEQEELYSRELREWKTHLKPRKQNLEMELARQAKGNSWNSRYSLPSSPGNTLLRREYSFSSLVSSPRLSSSSFRSPGSGFLPRRCGNQFPNLSNQSTM</sequence>
<accession>A0A8B8G0L5</accession>
<keyword evidence="2" id="KW-0597">Phosphoprotein</keyword>
<feature type="binding site" evidence="7">
    <location>
        <position position="66"/>
    </location>
    <ligand>
        <name>ATP</name>
        <dbReference type="ChEBI" id="CHEBI:30616"/>
    </ligand>
</feature>
<feature type="region of interest" description="Disordered" evidence="9">
    <location>
        <begin position="521"/>
        <end position="558"/>
    </location>
</feature>
<feature type="coiled-coil region" evidence="8">
    <location>
        <begin position="957"/>
        <end position="1088"/>
    </location>
</feature>
<keyword evidence="5 12" id="KW-0418">Kinase</keyword>
<dbReference type="PROSITE" id="PS50011">
    <property type="entry name" value="PROTEIN_KINASE_DOM"/>
    <property type="match status" value="1"/>
</dbReference>
<feature type="coiled-coil region" evidence="8">
    <location>
        <begin position="1121"/>
        <end position="1151"/>
    </location>
</feature>
<feature type="compositionally biased region" description="Low complexity" evidence="9">
    <location>
        <begin position="769"/>
        <end position="791"/>
    </location>
</feature>
<dbReference type="InterPro" id="IPR008271">
    <property type="entry name" value="Ser/Thr_kinase_AS"/>
</dbReference>
<dbReference type="RefSeq" id="XP_025416767.1">
    <property type="nucleotide sequence ID" value="XM_025560982.1"/>
</dbReference>
<evidence type="ECO:0000313" key="12">
    <source>
        <dbReference type="RefSeq" id="XP_025416767.1"/>
    </source>
</evidence>
<evidence type="ECO:0000256" key="7">
    <source>
        <dbReference type="PROSITE-ProRule" id="PRU10141"/>
    </source>
</evidence>
<name>A0A8B8G0L5_9HEMI</name>
<evidence type="ECO:0000256" key="6">
    <source>
        <dbReference type="ARBA" id="ARBA00022840"/>
    </source>
</evidence>
<feature type="region of interest" description="Disordered" evidence="9">
    <location>
        <begin position="759"/>
        <end position="836"/>
    </location>
</feature>
<dbReference type="PROSITE" id="PS00107">
    <property type="entry name" value="PROTEIN_KINASE_ATP"/>
    <property type="match status" value="1"/>
</dbReference>
<organism evidence="11 13">
    <name type="scientific">Sipha flava</name>
    <name type="common">yellow sugarcane aphid</name>
    <dbReference type="NCBI Taxonomy" id="143950"/>
    <lineage>
        <taxon>Eukaryota</taxon>
        <taxon>Metazoa</taxon>
        <taxon>Ecdysozoa</taxon>
        <taxon>Arthropoda</taxon>
        <taxon>Hexapoda</taxon>
        <taxon>Insecta</taxon>
        <taxon>Pterygota</taxon>
        <taxon>Neoptera</taxon>
        <taxon>Paraneoptera</taxon>
        <taxon>Hemiptera</taxon>
        <taxon>Sternorrhyncha</taxon>
        <taxon>Aphidomorpha</taxon>
        <taxon>Aphidoidea</taxon>
        <taxon>Aphididae</taxon>
        <taxon>Sipha</taxon>
    </lineage>
</organism>
<feature type="compositionally biased region" description="Low complexity" evidence="9">
    <location>
        <begin position="1315"/>
        <end position="1332"/>
    </location>
</feature>
<feature type="domain" description="Protein kinase" evidence="10">
    <location>
        <begin position="37"/>
        <end position="295"/>
    </location>
</feature>
<gene>
    <name evidence="12 13" type="primary">LOC112687976</name>
</gene>
<dbReference type="InterPro" id="IPR000719">
    <property type="entry name" value="Prot_kinase_dom"/>
</dbReference>
<dbReference type="InterPro" id="IPR011009">
    <property type="entry name" value="Kinase-like_dom_sf"/>
</dbReference>
<dbReference type="InterPro" id="IPR017441">
    <property type="entry name" value="Protein_kinase_ATP_BS"/>
</dbReference>
<evidence type="ECO:0000259" key="10">
    <source>
        <dbReference type="PROSITE" id="PS50011"/>
    </source>
</evidence>
<proteinExistence type="predicted"/>
<dbReference type="GO" id="GO:0005524">
    <property type="term" value="F:ATP binding"/>
    <property type="evidence" value="ECO:0007669"/>
    <property type="project" value="UniProtKB-UniRule"/>
</dbReference>
<evidence type="ECO:0000313" key="13">
    <source>
        <dbReference type="RefSeq" id="XP_025416769.1"/>
    </source>
</evidence>
<reference evidence="12 13" key="1">
    <citation type="submission" date="2025-04" db="UniProtKB">
        <authorList>
            <consortium name="RefSeq"/>
        </authorList>
    </citation>
    <scope>IDENTIFICATION</scope>
    <source>
        <tissue evidence="12 13">Whole body</tissue>
    </source>
</reference>
<dbReference type="Gene3D" id="3.30.200.20">
    <property type="entry name" value="Phosphorylase Kinase, domain 1"/>
    <property type="match status" value="1"/>
</dbReference>
<feature type="region of interest" description="Disordered" evidence="9">
    <location>
        <begin position="1315"/>
        <end position="1348"/>
    </location>
</feature>
<evidence type="ECO:0000256" key="1">
    <source>
        <dbReference type="ARBA" id="ARBA00022527"/>
    </source>
</evidence>
<dbReference type="InterPro" id="IPR051585">
    <property type="entry name" value="STE20_Ser/Thr_Kinases"/>
</dbReference>
<feature type="compositionally biased region" description="Polar residues" evidence="9">
    <location>
        <begin position="1338"/>
        <end position="1348"/>
    </location>
</feature>
<dbReference type="SMART" id="SM00220">
    <property type="entry name" value="S_TKc"/>
    <property type="match status" value="1"/>
</dbReference>
<feature type="compositionally biased region" description="Polar residues" evidence="9">
    <location>
        <begin position="600"/>
        <end position="609"/>
    </location>
</feature>
<dbReference type="PANTHER" id="PTHR46538">
    <property type="entry name" value="PROTEIN KINASE DOMAIN-CONTAINING PROTEIN"/>
    <property type="match status" value="1"/>
</dbReference>
<dbReference type="PROSITE" id="PS00108">
    <property type="entry name" value="PROTEIN_KINASE_ST"/>
    <property type="match status" value="1"/>
</dbReference>
<evidence type="ECO:0000313" key="11">
    <source>
        <dbReference type="Proteomes" id="UP000694846"/>
    </source>
</evidence>
<keyword evidence="8" id="KW-0175">Coiled coil</keyword>
<evidence type="ECO:0000256" key="8">
    <source>
        <dbReference type="SAM" id="Coils"/>
    </source>
</evidence>
<dbReference type="GeneID" id="112687976"/>
<dbReference type="Pfam" id="PF00069">
    <property type="entry name" value="Pkinase"/>
    <property type="match status" value="1"/>
</dbReference>
<evidence type="ECO:0000256" key="5">
    <source>
        <dbReference type="ARBA" id="ARBA00022777"/>
    </source>
</evidence>
<dbReference type="RefSeq" id="XP_025416769.1">
    <property type="nucleotide sequence ID" value="XM_025560984.1"/>
</dbReference>
<feature type="compositionally biased region" description="Basic and acidic residues" evidence="9">
    <location>
        <begin position="351"/>
        <end position="386"/>
    </location>
</feature>
<feature type="compositionally biased region" description="Polar residues" evidence="9">
    <location>
        <begin position="792"/>
        <end position="802"/>
    </location>
</feature>
<dbReference type="InterPro" id="IPR022165">
    <property type="entry name" value="PKK"/>
</dbReference>
<dbReference type="CDD" id="cd06611">
    <property type="entry name" value="STKc_SLK_like"/>
    <property type="match status" value="1"/>
</dbReference>
<feature type="coiled-coil region" evidence="8">
    <location>
        <begin position="1217"/>
        <end position="1251"/>
    </location>
</feature>
<evidence type="ECO:0000256" key="9">
    <source>
        <dbReference type="SAM" id="MobiDB-lite"/>
    </source>
</evidence>
<protein>
    <submittedName>
        <fullName evidence="12 13">Serine/threonine-protein kinase 10 isoform X1</fullName>
    </submittedName>
</protein>
<dbReference type="PANTHER" id="PTHR46538:SF3">
    <property type="entry name" value="PROTEIN KINASE DOMAIN-CONTAINING PROTEIN"/>
    <property type="match status" value="1"/>
</dbReference>
<dbReference type="GO" id="GO:0004674">
    <property type="term" value="F:protein serine/threonine kinase activity"/>
    <property type="evidence" value="ECO:0007669"/>
    <property type="project" value="UniProtKB-KW"/>
</dbReference>
<keyword evidence="4 7" id="KW-0547">Nucleotide-binding</keyword>
<evidence type="ECO:0000256" key="2">
    <source>
        <dbReference type="ARBA" id="ARBA00022553"/>
    </source>
</evidence>
<dbReference type="OrthoDB" id="10027016at2759"/>
<dbReference type="Gene3D" id="1.10.510.10">
    <property type="entry name" value="Transferase(Phosphotransferase) domain 1"/>
    <property type="match status" value="1"/>
</dbReference>
<evidence type="ECO:0000256" key="3">
    <source>
        <dbReference type="ARBA" id="ARBA00022679"/>
    </source>
</evidence>
<feature type="region of interest" description="Disordered" evidence="9">
    <location>
        <begin position="318"/>
        <end position="435"/>
    </location>
</feature>
<dbReference type="FunFam" id="1.10.510.10:FF:001091">
    <property type="entry name" value="STE family protein kinase"/>
    <property type="match status" value="1"/>
</dbReference>